<reference evidence="1 2" key="1">
    <citation type="submission" date="2019-12" db="EMBL/GenBank/DDBJ databases">
        <authorList>
            <person name="Lee S.D."/>
        </authorList>
    </citation>
    <scope>NUCLEOTIDE SEQUENCE [LARGE SCALE GENOMIC DNA]</scope>
    <source>
        <strain evidence="1 2">GH1-50</strain>
    </source>
</reference>
<dbReference type="AlphaFoldDB" id="A0A7C9IJU7"/>
<name>A0A7C9IJU7_9RHOB</name>
<proteinExistence type="predicted"/>
<keyword evidence="2" id="KW-1185">Reference proteome</keyword>
<evidence type="ECO:0000313" key="1">
    <source>
        <dbReference type="EMBL" id="MXQ09122.1"/>
    </source>
</evidence>
<comment type="caution">
    <text evidence="1">The sequence shown here is derived from an EMBL/GenBank/DDBJ whole genome shotgun (WGS) entry which is preliminary data.</text>
</comment>
<dbReference type="Proteomes" id="UP000480350">
    <property type="component" value="Unassembled WGS sequence"/>
</dbReference>
<gene>
    <name evidence="1" type="ORF">GQ651_14840</name>
</gene>
<organism evidence="1 2">
    <name type="scientific">Kangsaoukella pontilimi</name>
    <dbReference type="NCBI Taxonomy" id="2691042"/>
    <lineage>
        <taxon>Bacteria</taxon>
        <taxon>Pseudomonadati</taxon>
        <taxon>Pseudomonadota</taxon>
        <taxon>Alphaproteobacteria</taxon>
        <taxon>Rhodobacterales</taxon>
        <taxon>Paracoccaceae</taxon>
        <taxon>Kangsaoukella</taxon>
    </lineage>
</organism>
<dbReference type="RefSeq" id="WP_160764980.1">
    <property type="nucleotide sequence ID" value="NZ_WUPT01000002.1"/>
</dbReference>
<dbReference type="EMBL" id="WUPT01000002">
    <property type="protein sequence ID" value="MXQ09122.1"/>
    <property type="molecule type" value="Genomic_DNA"/>
</dbReference>
<sequence length="210" mass="23562">MNTASDSFVYFDPRRDFEASLTILCDSLENLKSNPFFLKSAVIHAVLALQGACVCSLVRSDGTGAFEKRTERQIREYFDLQSQKAMCDAKGVQWILEDKDFPEERLASLSELLMRLPADLRVSIKGPTDNLNETARAVAFLKELRDDFVHFKTSTHLIHPKSTLNAIRCTVLLAQRIVAAQSNTSARTISFAEVEGLFKRALALLDEHPI</sequence>
<accession>A0A7C9IJU7</accession>
<protein>
    <submittedName>
        <fullName evidence="1">Uncharacterized protein</fullName>
    </submittedName>
</protein>
<reference evidence="1 2" key="2">
    <citation type="submission" date="2020-03" db="EMBL/GenBank/DDBJ databases">
        <title>Kangsaoukella pontilimi gen. nov., sp. nov., a new member of the family Rhodobacteraceae isolated from a tidal mudflat.</title>
        <authorList>
            <person name="Kim I.S."/>
        </authorList>
    </citation>
    <scope>NUCLEOTIDE SEQUENCE [LARGE SCALE GENOMIC DNA]</scope>
    <source>
        <strain evidence="1 2">GH1-50</strain>
    </source>
</reference>
<evidence type="ECO:0000313" key="2">
    <source>
        <dbReference type="Proteomes" id="UP000480350"/>
    </source>
</evidence>